<evidence type="ECO:0000256" key="3">
    <source>
        <dbReference type="ARBA" id="ARBA00022723"/>
    </source>
</evidence>
<dbReference type="Pfam" id="PF00709">
    <property type="entry name" value="Adenylsucc_synt"/>
    <property type="match status" value="1"/>
</dbReference>
<evidence type="ECO:0000256" key="2">
    <source>
        <dbReference type="ARBA" id="ARBA00022598"/>
    </source>
</evidence>
<dbReference type="Gene3D" id="3.90.170.10">
    <property type="entry name" value="Adenylosuccinate Synthetase, subunit A, domain 3"/>
    <property type="match status" value="1"/>
</dbReference>
<feature type="binding site" description="in other chain" evidence="8">
    <location>
        <position position="226"/>
    </location>
    <ligand>
        <name>IMP</name>
        <dbReference type="ChEBI" id="CHEBI:58053"/>
        <note>ligand shared between dimeric partners</note>
    </ligand>
</feature>
<dbReference type="PANTHER" id="PTHR11846">
    <property type="entry name" value="ADENYLOSUCCINATE SYNTHETASE"/>
    <property type="match status" value="1"/>
</dbReference>
<keyword evidence="6 8" id="KW-0460">Magnesium</keyword>
<feature type="binding site" evidence="8">
    <location>
        <begin position="415"/>
        <end position="417"/>
    </location>
    <ligand>
        <name>GTP</name>
        <dbReference type="ChEBI" id="CHEBI:37565"/>
    </ligand>
</feature>
<dbReference type="NCBIfam" id="NF002223">
    <property type="entry name" value="PRK01117.1"/>
    <property type="match status" value="1"/>
</dbReference>
<feature type="binding site" evidence="8">
    <location>
        <begin position="301"/>
        <end position="307"/>
    </location>
    <ligand>
        <name>substrate</name>
    </ligand>
</feature>
<dbReference type="EMBL" id="JAODNV010000003">
    <property type="protein sequence ID" value="MCT8989003.1"/>
    <property type="molecule type" value="Genomic_DNA"/>
</dbReference>
<feature type="binding site" description="in other chain" evidence="8">
    <location>
        <begin position="38"/>
        <end position="41"/>
    </location>
    <ligand>
        <name>IMP</name>
        <dbReference type="ChEBI" id="CHEBI:58053"/>
        <note>ligand shared between dimeric partners</note>
    </ligand>
</feature>
<keyword evidence="12" id="KW-1185">Reference proteome</keyword>
<feature type="binding site" description="in other chain" evidence="8">
    <location>
        <position position="305"/>
    </location>
    <ligand>
        <name>IMP</name>
        <dbReference type="ChEBI" id="CHEBI:58053"/>
        <note>ligand shared between dimeric partners</note>
    </ligand>
</feature>
<evidence type="ECO:0000256" key="6">
    <source>
        <dbReference type="ARBA" id="ARBA00022842"/>
    </source>
</evidence>
<comment type="cofactor">
    <cofactor evidence="8">
        <name>Mg(2+)</name>
        <dbReference type="ChEBI" id="CHEBI:18420"/>
    </cofactor>
    <text evidence="8">Binds 1 Mg(2+) ion per subunit.</text>
</comment>
<dbReference type="RefSeq" id="WP_261513667.1">
    <property type="nucleotide sequence ID" value="NZ_JAODNV010000003.1"/>
</dbReference>
<dbReference type="SMART" id="SM00788">
    <property type="entry name" value="Adenylsucc_synt"/>
    <property type="match status" value="1"/>
</dbReference>
<dbReference type="GO" id="GO:0046040">
    <property type="term" value="P:IMP metabolic process"/>
    <property type="evidence" value="ECO:0007669"/>
    <property type="project" value="TreeGrafter"/>
</dbReference>
<feature type="binding site" evidence="8">
    <location>
        <position position="146"/>
    </location>
    <ligand>
        <name>IMP</name>
        <dbReference type="ChEBI" id="CHEBI:58053"/>
        <note>ligand shared between dimeric partners</note>
    </ligand>
</feature>
<name>A0A9X3B5B6_9HYPH</name>
<feature type="binding site" description="in other chain" evidence="8">
    <location>
        <position position="132"/>
    </location>
    <ligand>
        <name>IMP</name>
        <dbReference type="ChEBI" id="CHEBI:58053"/>
        <note>ligand shared between dimeric partners</note>
    </ligand>
</feature>
<evidence type="ECO:0000256" key="9">
    <source>
        <dbReference type="PROSITE-ProRule" id="PRU10134"/>
    </source>
</evidence>
<protein>
    <recommendedName>
        <fullName evidence="8 10">Adenylosuccinate synthetase</fullName>
        <shortName evidence="8">AMPSase</shortName>
        <shortName evidence="8">AdSS</shortName>
        <ecNumber evidence="8 10">6.3.4.4</ecNumber>
    </recommendedName>
    <alternativeName>
        <fullName evidence="8">IMP--aspartate ligase</fullName>
    </alternativeName>
</protein>
<feature type="binding site" description="in other chain" evidence="8">
    <location>
        <begin position="13"/>
        <end position="16"/>
    </location>
    <ligand>
        <name>IMP</name>
        <dbReference type="ChEBI" id="CHEBI:58053"/>
        <note>ligand shared between dimeric partners</note>
    </ligand>
</feature>
<evidence type="ECO:0000256" key="5">
    <source>
        <dbReference type="ARBA" id="ARBA00022755"/>
    </source>
</evidence>
<comment type="function">
    <text evidence="8">Plays an important role in the de novo pathway of purine nucleotide biosynthesis. Catalyzes the first committed step in the biosynthesis of AMP from IMP.</text>
</comment>
<dbReference type="HAMAP" id="MF_00011">
    <property type="entry name" value="Adenylosucc_synth"/>
    <property type="match status" value="1"/>
</dbReference>
<dbReference type="CDD" id="cd03108">
    <property type="entry name" value="AdSS"/>
    <property type="match status" value="1"/>
</dbReference>
<keyword evidence="2 8" id="KW-0436">Ligase</keyword>
<dbReference type="GO" id="GO:0000287">
    <property type="term" value="F:magnesium ion binding"/>
    <property type="evidence" value="ECO:0007669"/>
    <property type="project" value="UniProtKB-UniRule"/>
</dbReference>
<accession>A0A9X3B5B6</accession>
<feature type="active site" description="Proton acceptor" evidence="8">
    <location>
        <position position="13"/>
    </location>
</feature>
<feature type="binding site" description="in other chain" evidence="8">
    <location>
        <position position="241"/>
    </location>
    <ligand>
        <name>IMP</name>
        <dbReference type="ChEBI" id="CHEBI:58053"/>
        <note>ligand shared between dimeric partners</note>
    </ligand>
</feature>
<evidence type="ECO:0000313" key="11">
    <source>
        <dbReference type="EMBL" id="MCT8989003.1"/>
    </source>
</evidence>
<organism evidence="11 12">
    <name type="scientific">Chelativorans petroleitrophicus</name>
    <dbReference type="NCBI Taxonomy" id="2975484"/>
    <lineage>
        <taxon>Bacteria</taxon>
        <taxon>Pseudomonadati</taxon>
        <taxon>Pseudomonadota</taxon>
        <taxon>Alphaproteobacteria</taxon>
        <taxon>Hyphomicrobiales</taxon>
        <taxon>Phyllobacteriaceae</taxon>
        <taxon>Chelativorans</taxon>
    </lineage>
</organism>
<dbReference type="Gene3D" id="1.10.300.10">
    <property type="entry name" value="Adenylosuccinate Synthetase, subunit A, domain 2"/>
    <property type="match status" value="1"/>
</dbReference>
<comment type="caution">
    <text evidence="11">The sequence shown here is derived from an EMBL/GenBank/DDBJ whole genome shotgun (WGS) entry which is preliminary data.</text>
</comment>
<dbReference type="InterPro" id="IPR001114">
    <property type="entry name" value="Adenylosuccinate_synthetase"/>
</dbReference>
<dbReference type="InterPro" id="IPR033128">
    <property type="entry name" value="Adenylosuccin_syn_Lys_AS"/>
</dbReference>
<feature type="binding site" evidence="8">
    <location>
        <position position="13"/>
    </location>
    <ligand>
        <name>Mg(2+)</name>
        <dbReference type="ChEBI" id="CHEBI:18420"/>
    </ligand>
</feature>
<dbReference type="GO" id="GO:0044208">
    <property type="term" value="P:'de novo' AMP biosynthetic process"/>
    <property type="evidence" value="ECO:0007669"/>
    <property type="project" value="UniProtKB-UniRule"/>
</dbReference>
<feature type="active site" evidence="9">
    <location>
        <position position="143"/>
    </location>
</feature>
<proteinExistence type="inferred from homology"/>
<dbReference type="AlphaFoldDB" id="A0A9X3B5B6"/>
<evidence type="ECO:0000256" key="1">
    <source>
        <dbReference type="ARBA" id="ARBA00011738"/>
    </source>
</evidence>
<feature type="binding site" evidence="8">
    <location>
        <begin position="333"/>
        <end position="335"/>
    </location>
    <ligand>
        <name>GTP</name>
        <dbReference type="ChEBI" id="CHEBI:37565"/>
    </ligand>
</feature>
<dbReference type="FunFam" id="1.10.300.10:FF:000001">
    <property type="entry name" value="Adenylosuccinate synthetase"/>
    <property type="match status" value="1"/>
</dbReference>
<dbReference type="SUPFAM" id="SSF52540">
    <property type="entry name" value="P-loop containing nucleoside triphosphate hydrolases"/>
    <property type="match status" value="1"/>
</dbReference>
<keyword evidence="4 8" id="KW-0547">Nucleotide-binding</keyword>
<dbReference type="PROSITE" id="PS00513">
    <property type="entry name" value="ADENYLOSUCCIN_SYN_2"/>
    <property type="match status" value="1"/>
</dbReference>
<evidence type="ECO:0000256" key="7">
    <source>
        <dbReference type="ARBA" id="ARBA00023134"/>
    </source>
</evidence>
<keyword evidence="7 8" id="KW-0342">GTP-binding</keyword>
<feature type="binding site" evidence="8">
    <location>
        <position position="307"/>
    </location>
    <ligand>
        <name>GTP</name>
        <dbReference type="ChEBI" id="CHEBI:37565"/>
    </ligand>
</feature>
<dbReference type="InterPro" id="IPR042109">
    <property type="entry name" value="Adenylosuccinate_synth_dom1"/>
</dbReference>
<dbReference type="InterPro" id="IPR027417">
    <property type="entry name" value="P-loop_NTPase"/>
</dbReference>
<keyword evidence="5 8" id="KW-0658">Purine biosynthesis</keyword>
<gene>
    <name evidence="8" type="primary">purA</name>
    <name evidence="11" type="ORF">NYR54_01660</name>
</gene>
<dbReference type="FunFam" id="3.90.170.10:FF:000001">
    <property type="entry name" value="Adenylosuccinate synthetase"/>
    <property type="match status" value="1"/>
</dbReference>
<dbReference type="EC" id="6.3.4.4" evidence="8 10"/>
<comment type="subcellular location">
    <subcellularLocation>
        <location evidence="8">Cytoplasm</location>
    </subcellularLocation>
</comment>
<comment type="catalytic activity">
    <reaction evidence="8 10">
        <text>IMP + L-aspartate + GTP = N(6)-(1,2-dicarboxyethyl)-AMP + GDP + phosphate + 2 H(+)</text>
        <dbReference type="Rhea" id="RHEA:15753"/>
        <dbReference type="ChEBI" id="CHEBI:15378"/>
        <dbReference type="ChEBI" id="CHEBI:29991"/>
        <dbReference type="ChEBI" id="CHEBI:37565"/>
        <dbReference type="ChEBI" id="CHEBI:43474"/>
        <dbReference type="ChEBI" id="CHEBI:57567"/>
        <dbReference type="ChEBI" id="CHEBI:58053"/>
        <dbReference type="ChEBI" id="CHEBI:58189"/>
        <dbReference type="EC" id="6.3.4.4"/>
    </reaction>
</comment>
<evidence type="ECO:0000256" key="4">
    <source>
        <dbReference type="ARBA" id="ARBA00022741"/>
    </source>
</evidence>
<feature type="binding site" evidence="8">
    <location>
        <position position="40"/>
    </location>
    <ligand>
        <name>Mg(2+)</name>
        <dbReference type="ChEBI" id="CHEBI:18420"/>
    </ligand>
</feature>
<comment type="subunit">
    <text evidence="1 8">Homodimer.</text>
</comment>
<keyword evidence="3 8" id="KW-0479">Metal-binding</keyword>
<keyword evidence="8" id="KW-0963">Cytoplasm</keyword>
<dbReference type="GO" id="GO:0004019">
    <property type="term" value="F:adenylosuccinate synthase activity"/>
    <property type="evidence" value="ECO:0007669"/>
    <property type="project" value="UniProtKB-UniRule"/>
</dbReference>
<evidence type="ECO:0000256" key="8">
    <source>
        <dbReference type="HAMAP-Rule" id="MF_00011"/>
    </source>
</evidence>
<dbReference type="PANTHER" id="PTHR11846:SF0">
    <property type="entry name" value="ADENYLOSUCCINATE SYNTHETASE"/>
    <property type="match status" value="1"/>
</dbReference>
<dbReference type="Proteomes" id="UP001149009">
    <property type="component" value="Unassembled WGS sequence"/>
</dbReference>
<dbReference type="InterPro" id="IPR042110">
    <property type="entry name" value="Adenylosuccinate_synth_dom2"/>
</dbReference>
<comment type="pathway">
    <text evidence="8 10">Purine metabolism; AMP biosynthesis via de novo pathway; AMP from IMP: step 1/2.</text>
</comment>
<reference evidence="11" key="1">
    <citation type="submission" date="2022-08" db="EMBL/GenBank/DDBJ databases">
        <title>Chelativorans sichuanense sp. nov., a paraffin oil-degrading bacterium isolated from a mixture of oil-based drill cuttings and paddy soil.</title>
        <authorList>
            <person name="Yu J."/>
            <person name="Liu H."/>
            <person name="Chen Q."/>
        </authorList>
    </citation>
    <scope>NUCLEOTIDE SEQUENCE</scope>
    <source>
        <strain evidence="11">SCAU 2101</strain>
    </source>
</reference>
<feature type="binding site" evidence="8">
    <location>
        <begin position="12"/>
        <end position="18"/>
    </location>
    <ligand>
        <name>GTP</name>
        <dbReference type="ChEBI" id="CHEBI:37565"/>
    </ligand>
</feature>
<feature type="active site" description="Proton donor" evidence="8">
    <location>
        <position position="41"/>
    </location>
</feature>
<dbReference type="PROSITE" id="PS01266">
    <property type="entry name" value="ADENYLOSUCCIN_SYN_1"/>
    <property type="match status" value="1"/>
</dbReference>
<dbReference type="InterPro" id="IPR042111">
    <property type="entry name" value="Adenylosuccinate_synth_dom3"/>
</dbReference>
<comment type="similarity">
    <text evidence="8 10">Belongs to the adenylosuccinate synthetase family.</text>
</comment>
<dbReference type="NCBIfam" id="TIGR00184">
    <property type="entry name" value="purA"/>
    <property type="match status" value="1"/>
</dbReference>
<dbReference type="Gene3D" id="3.40.440.10">
    <property type="entry name" value="Adenylosuccinate Synthetase, subunit A, domain 1"/>
    <property type="match status" value="1"/>
</dbReference>
<dbReference type="GO" id="GO:0005737">
    <property type="term" value="C:cytoplasm"/>
    <property type="evidence" value="ECO:0007669"/>
    <property type="project" value="UniProtKB-SubCell"/>
</dbReference>
<dbReference type="InterPro" id="IPR018220">
    <property type="entry name" value="Adenylosuccin_syn_GTP-bd"/>
</dbReference>
<sequence>MANVVVVGSQWGDEGKGKIVDWLSERADVVVRFQGGHNAGHTLVIDGESYKLSLLPSGVVRPGKLSVIGNGVVFDPHAFVAELKRLEAQGVKVTPENLKIAENTALILSLHRELDAFREDAASNTGTKIGTTRRGIGPAYEDKVGRRAIRAMDLADMETLPAKVDRLLTHHNALRRGLGHPEVSHVAIMEELSSVADQVLPFVDRVWKILDEARRAGSRILFEGAQGTMLDIDHGTYPFVTSSNTVAGQAATGSGLGPGAVGYVLGITKAYTTRVGEGPFPTEQTGEIGEFLGTRGNEFGTVTGRKRRCGWFDAVLVRQAVVANGINGIALTKLDVLDGLSEIKVCTGYRLDGRVIDYLPASQGAQARLEPVYETLEGWNKTTRGARTWNDLPAQAVKYVRHIEELIGAPVAILSTSPEREDAILVTDPFQD</sequence>
<evidence type="ECO:0000256" key="10">
    <source>
        <dbReference type="RuleBase" id="RU000520"/>
    </source>
</evidence>
<evidence type="ECO:0000313" key="12">
    <source>
        <dbReference type="Proteomes" id="UP001149009"/>
    </source>
</evidence>
<dbReference type="GO" id="GO:0005525">
    <property type="term" value="F:GTP binding"/>
    <property type="evidence" value="ECO:0007669"/>
    <property type="project" value="UniProtKB-UniRule"/>
</dbReference>
<feature type="binding site" evidence="8">
    <location>
        <begin position="40"/>
        <end position="42"/>
    </location>
    <ligand>
        <name>GTP</name>
        <dbReference type="ChEBI" id="CHEBI:37565"/>
    </ligand>
</feature>